<evidence type="ECO:0000313" key="5">
    <source>
        <dbReference type="Proteomes" id="UP001377567"/>
    </source>
</evidence>
<feature type="region of interest" description="Disordered" evidence="1">
    <location>
        <begin position="628"/>
        <end position="704"/>
    </location>
</feature>
<keyword evidence="5" id="KW-1185">Reference proteome</keyword>
<gene>
    <name evidence="4" type="ORF">DAKH74_009770</name>
</gene>
<feature type="compositionally biased region" description="Polar residues" evidence="1">
    <location>
        <begin position="335"/>
        <end position="346"/>
    </location>
</feature>
<feature type="compositionally biased region" description="Low complexity" evidence="1">
    <location>
        <begin position="347"/>
        <end position="358"/>
    </location>
</feature>
<dbReference type="Proteomes" id="UP001377567">
    <property type="component" value="Unassembled WGS sequence"/>
</dbReference>
<feature type="region of interest" description="Disordered" evidence="1">
    <location>
        <begin position="470"/>
        <end position="560"/>
    </location>
</feature>
<feature type="compositionally biased region" description="Polar residues" evidence="1">
    <location>
        <begin position="678"/>
        <end position="704"/>
    </location>
</feature>
<organism evidence="4 5">
    <name type="scientific">Maudiozyma humilis</name>
    <name type="common">Sour dough yeast</name>
    <name type="synonym">Kazachstania humilis</name>
    <dbReference type="NCBI Taxonomy" id="51915"/>
    <lineage>
        <taxon>Eukaryota</taxon>
        <taxon>Fungi</taxon>
        <taxon>Dikarya</taxon>
        <taxon>Ascomycota</taxon>
        <taxon>Saccharomycotina</taxon>
        <taxon>Saccharomycetes</taxon>
        <taxon>Saccharomycetales</taxon>
        <taxon>Saccharomycetaceae</taxon>
        <taxon>Maudiozyma</taxon>
    </lineage>
</organism>
<feature type="region of interest" description="Disordered" evidence="1">
    <location>
        <begin position="335"/>
        <end position="362"/>
    </location>
</feature>
<name>A0AAV5RS48_MAUHU</name>
<feature type="compositionally biased region" description="Polar residues" evidence="1">
    <location>
        <begin position="531"/>
        <end position="560"/>
    </location>
</feature>
<feature type="domain" description="PA14" evidence="3">
    <location>
        <begin position="93"/>
        <end position="254"/>
    </location>
</feature>
<accession>A0AAV5RS48</accession>
<feature type="compositionally biased region" description="Polar residues" evidence="1">
    <location>
        <begin position="628"/>
        <end position="647"/>
    </location>
</feature>
<evidence type="ECO:0000256" key="2">
    <source>
        <dbReference type="SAM" id="SignalP"/>
    </source>
</evidence>
<evidence type="ECO:0000256" key="1">
    <source>
        <dbReference type="SAM" id="MobiDB-lite"/>
    </source>
</evidence>
<feature type="signal peptide" evidence="2">
    <location>
        <begin position="1"/>
        <end position="25"/>
    </location>
</feature>
<dbReference type="InterPro" id="IPR018871">
    <property type="entry name" value="GLEYA_adhesin_domain"/>
</dbReference>
<keyword evidence="2" id="KW-0732">Signal</keyword>
<dbReference type="EMBL" id="BTGD01000001">
    <property type="protein sequence ID" value="GMM54361.1"/>
    <property type="molecule type" value="Genomic_DNA"/>
</dbReference>
<dbReference type="InterPro" id="IPR037524">
    <property type="entry name" value="PA14/GLEYA"/>
</dbReference>
<feature type="compositionally biased region" description="Polar residues" evidence="1">
    <location>
        <begin position="480"/>
        <end position="517"/>
    </location>
</feature>
<dbReference type="PROSITE" id="PS51820">
    <property type="entry name" value="PA14"/>
    <property type="match status" value="1"/>
</dbReference>
<proteinExistence type="predicted"/>
<feature type="compositionally biased region" description="Low complexity" evidence="1">
    <location>
        <begin position="518"/>
        <end position="530"/>
    </location>
</feature>
<dbReference type="Gene3D" id="2.60.120.1560">
    <property type="match status" value="1"/>
</dbReference>
<evidence type="ECO:0000313" key="4">
    <source>
        <dbReference type="EMBL" id="GMM54361.1"/>
    </source>
</evidence>
<protein>
    <recommendedName>
        <fullName evidence="3">PA14 domain-containing protein</fullName>
    </recommendedName>
</protein>
<evidence type="ECO:0000259" key="3">
    <source>
        <dbReference type="PROSITE" id="PS51820"/>
    </source>
</evidence>
<reference evidence="4 5" key="1">
    <citation type="journal article" date="2023" name="Elife">
        <title>Identification of key yeast species and microbe-microbe interactions impacting larval growth of Drosophila in the wild.</title>
        <authorList>
            <person name="Mure A."/>
            <person name="Sugiura Y."/>
            <person name="Maeda R."/>
            <person name="Honda K."/>
            <person name="Sakurai N."/>
            <person name="Takahashi Y."/>
            <person name="Watada M."/>
            <person name="Katoh T."/>
            <person name="Gotoh A."/>
            <person name="Gotoh Y."/>
            <person name="Taniguchi I."/>
            <person name="Nakamura K."/>
            <person name="Hayashi T."/>
            <person name="Katayama T."/>
            <person name="Uemura T."/>
            <person name="Hattori Y."/>
        </authorList>
    </citation>
    <scope>NUCLEOTIDE SEQUENCE [LARGE SCALE GENOMIC DNA]</scope>
    <source>
        <strain evidence="4 5">KH-74</strain>
    </source>
</reference>
<dbReference type="AlphaFoldDB" id="A0AAV5RS48"/>
<feature type="compositionally biased region" description="Low complexity" evidence="1">
    <location>
        <begin position="660"/>
        <end position="672"/>
    </location>
</feature>
<dbReference type="Pfam" id="PF10528">
    <property type="entry name" value="GLEYA"/>
    <property type="match status" value="1"/>
</dbReference>
<comment type="caution">
    <text evidence="4">The sequence shown here is derived from an EMBL/GenBank/DDBJ whole genome shotgun (WGS) entry which is preliminary data.</text>
</comment>
<feature type="region of interest" description="Disordered" evidence="1">
    <location>
        <begin position="905"/>
        <end position="926"/>
    </location>
</feature>
<sequence>MTATVFHQIASTLLLLTFLDGIVFSQKVPCAPHGDATQGFRARFFPGELNNQKALQSRNFLVQDYLRTSSIGEVDGIINPNFNIRPCYIDPNKRTCPLNSDYYSLGFDRYFCGAKICENKATGVVHDVNVLGFRTTVTNFTLELTGYIKVDVTGVYKFVINAADDVAGIAIGGGTAFDCCDTDVSSALTEPYFDTDGVKNWGKYQSPVSSNVYLYSGMYYPVRMMYANIYNYAHLETSVILPNGKVLSNWGSLVYNFKDNTTSDSDRCTLAAVTAPSTFSTLPDPTSIIPPAIDTTVSVSVTFTETFTSQMTTTDDNGQTLYVTVTETSVITAGPSSHTEITDTMPSNISEETSSLSSATFTDDNLSPTLDNIHSSSSFTVVDVSPDSTSDKSSEVYATSAGNDISSTFMTLPEKTHDTIGISATSSGIISYLSSSSVDDNSNHESSTLVGHMSSTIQIDTGYSSITVSESGTIEGPFPSSLNSNYKTTSETNGGHLSHSQSNSNIPGASRGTTDELQQTQSQTSGNSNNLISYSSTLSTPKETSYLPSSTDSGETASLDNDQITTLSSISSGLSRSKILSSRSHEIPDNNSDILEGQTQSSDFSIIVPSETLSNFKTTLHPSEVTSDNLASFGSTNPNIVTSSSQSDNERPLISPPSPEYTSSFSSGYSSTHAAGYSSGSDTTDKTVPNRSNVISVPPSTGINTKTLSNECQEHNSDFDSDHTDVCINTFSSGQTSIQNSIETSHATDNSKATTASSVSEYRTSSNAAFLTTTGTSEFSSSYNAGYNAGYSAGYNAGFSIGAKPHFTIGAGTGSNSGPMTDLISTGDYAKGFAAGYQNGYTAGYIAGENSLSSSNLYSNSGSTFMNSVPSWGNTGSVLNSIPTGIVTSDISSSSRFNVNSMASIPATTPETSNITPESSDNQNSATTETGITILSQTSHFPSDSSQIDHTMTKTMDIINLDNPSTTAKSNKYSNSTTAITSKLIETTPNHGNDHLTKSLNDFADDQSTMMLIGTVSSERGESLLLFKSSPYEGQVSSTNAPPLTAVPNMPASSSTTIVWIDEGGSPTTKNTSFNSFVALLLLLLF</sequence>
<feature type="chain" id="PRO_5043484406" description="PA14 domain-containing protein" evidence="2">
    <location>
        <begin position="26"/>
        <end position="1086"/>
    </location>
</feature>